<dbReference type="InterPro" id="IPR001086">
    <property type="entry name" value="Preph_deHydtase"/>
</dbReference>
<dbReference type="Gene3D" id="3.40.190.10">
    <property type="entry name" value="Periplasmic binding protein-like II"/>
    <property type="match status" value="2"/>
</dbReference>
<dbReference type="SUPFAM" id="SSF53850">
    <property type="entry name" value="Periplasmic binding protein-like II"/>
    <property type="match status" value="1"/>
</dbReference>
<dbReference type="PANTHER" id="PTHR21022:SF19">
    <property type="entry name" value="PREPHENATE DEHYDRATASE-RELATED"/>
    <property type="match status" value="1"/>
</dbReference>
<dbReference type="EC" id="4.2.1.51" evidence="2"/>
<dbReference type="Pfam" id="PF00800">
    <property type="entry name" value="PDT"/>
    <property type="match status" value="1"/>
</dbReference>
<dbReference type="eggNOG" id="COG0077">
    <property type="taxonomic scope" value="Bacteria"/>
</dbReference>
<dbReference type="GO" id="GO:0009094">
    <property type="term" value="P:L-phenylalanine biosynthetic process"/>
    <property type="evidence" value="ECO:0007669"/>
    <property type="project" value="UniProtKB-KW"/>
</dbReference>
<evidence type="ECO:0000256" key="6">
    <source>
        <dbReference type="ARBA" id="ARBA00023239"/>
    </source>
</evidence>
<evidence type="ECO:0000313" key="8">
    <source>
        <dbReference type="EMBL" id="UNO47136.1"/>
    </source>
</evidence>
<organism evidence="8 9">
    <name type="scientific">Alicyclobacillus acidoterrestris (strain ATCC 49025 / DSM 3922 / CIP 106132 / NCIMB 13137 / GD3B)</name>
    <dbReference type="NCBI Taxonomy" id="1356854"/>
    <lineage>
        <taxon>Bacteria</taxon>
        <taxon>Bacillati</taxon>
        <taxon>Bacillota</taxon>
        <taxon>Bacilli</taxon>
        <taxon>Bacillales</taxon>
        <taxon>Alicyclobacillaceae</taxon>
        <taxon>Alicyclobacillus</taxon>
    </lineage>
</organism>
<keyword evidence="9" id="KW-1185">Reference proteome</keyword>
<dbReference type="PROSITE" id="PS51171">
    <property type="entry name" value="PREPHENATE_DEHYDR_3"/>
    <property type="match status" value="1"/>
</dbReference>
<dbReference type="PIRSF" id="PIRSF001500">
    <property type="entry name" value="Chor_mut_pdt_Ppr"/>
    <property type="match status" value="1"/>
</dbReference>
<gene>
    <name evidence="8" type="ORF">K1I37_10250</name>
</gene>
<evidence type="ECO:0000256" key="1">
    <source>
        <dbReference type="ARBA" id="ARBA00004741"/>
    </source>
</evidence>
<dbReference type="CDD" id="cd04905">
    <property type="entry name" value="ACT_CM-PDT"/>
    <property type="match status" value="1"/>
</dbReference>
<evidence type="ECO:0000313" key="9">
    <source>
        <dbReference type="Proteomes" id="UP000829401"/>
    </source>
</evidence>
<dbReference type="KEGG" id="aaco:K1I37_10250"/>
<dbReference type="InterPro" id="IPR045865">
    <property type="entry name" value="ACT-like_dom_sf"/>
</dbReference>
<accession>T0BZK6</accession>
<sequence length="322" mass="34126">MELFYLGPEGTHSHDAALRLRDAMLPSATVTACPTIPTVIDRTLDAVAGEGLACVPIENSIQGAVAQTWDTLMKSAADGVTTQSLSILAALTLPIHHYAIYPSGTSFDDVVTVYSHPQALAQCQHHLTQMFPNALPVATNSTAEAVQYVAKEAGRDGAAQTSAVAIAGRRAAERYGLIASDDPIEDQPGNATRFALVAPVGRAAEAKGDLLKLSVPGEWALAPEWTYTEYVVSLCLHGVAHCPGGLVGALSPFAQAGLNLGRVESRPVGDQLGNYVFYLDVSFPPQMNVAEITTYLSPVTRQLADNGVRIVQLGSYPIYQVQ</sequence>
<dbReference type="OrthoDB" id="9802281at2"/>
<keyword evidence="4" id="KW-0057">Aromatic amino acid biosynthesis</keyword>
<dbReference type="PANTHER" id="PTHR21022">
    <property type="entry name" value="PREPHENATE DEHYDRATASE P PROTEIN"/>
    <property type="match status" value="1"/>
</dbReference>
<keyword evidence="3" id="KW-0028">Amino-acid biosynthesis</keyword>
<keyword evidence="5" id="KW-0584">Phenylalanine biosynthesis</keyword>
<comment type="pathway">
    <text evidence="1">Amino-acid biosynthesis; L-phenylalanine biosynthesis; phenylpyruvate from prephenate: step 1/1.</text>
</comment>
<dbReference type="AlphaFoldDB" id="T0BZK6"/>
<dbReference type="InterPro" id="IPR008242">
    <property type="entry name" value="Chor_mutase/pphenate_deHydtase"/>
</dbReference>
<accession>A0A9E7CWV5</accession>
<keyword evidence="6" id="KW-0456">Lyase</keyword>
<protein>
    <recommendedName>
        <fullName evidence="2">prephenate dehydratase</fullName>
        <ecNumber evidence="2">4.2.1.51</ecNumber>
    </recommendedName>
</protein>
<proteinExistence type="predicted"/>
<dbReference type="EMBL" id="CP080467">
    <property type="protein sequence ID" value="UNO47136.1"/>
    <property type="molecule type" value="Genomic_DNA"/>
</dbReference>
<dbReference type="STRING" id="1356854.N007_06970"/>
<evidence type="ECO:0000256" key="3">
    <source>
        <dbReference type="ARBA" id="ARBA00022605"/>
    </source>
</evidence>
<reference evidence="9" key="1">
    <citation type="journal article" date="2022" name="G3 (Bethesda)">
        <title>Unveiling the complete genome sequence of Alicyclobacillus acidoterrestris DSM 3922T, a taint-producing strain.</title>
        <authorList>
            <person name="Leonardo I.C."/>
            <person name="Barreto Crespo M.T."/>
            <person name="Gaspar F.B."/>
        </authorList>
    </citation>
    <scope>NUCLEOTIDE SEQUENCE [LARGE SCALE GENOMIC DNA]</scope>
    <source>
        <strain evidence="9">DSM 3922</strain>
    </source>
</reference>
<evidence type="ECO:0000256" key="7">
    <source>
        <dbReference type="ARBA" id="ARBA00047848"/>
    </source>
</evidence>
<evidence type="ECO:0000256" key="4">
    <source>
        <dbReference type="ARBA" id="ARBA00023141"/>
    </source>
</evidence>
<dbReference type="RefSeq" id="WP_021296431.1">
    <property type="nucleotide sequence ID" value="NZ_AURB01000129.1"/>
</dbReference>
<evidence type="ECO:0000256" key="2">
    <source>
        <dbReference type="ARBA" id="ARBA00013147"/>
    </source>
</evidence>
<dbReference type="Proteomes" id="UP000829401">
    <property type="component" value="Chromosome"/>
</dbReference>
<dbReference type="Gene3D" id="3.30.70.260">
    <property type="match status" value="1"/>
</dbReference>
<comment type="catalytic activity">
    <reaction evidence="7">
        <text>prephenate + H(+) = 3-phenylpyruvate + CO2 + H2O</text>
        <dbReference type="Rhea" id="RHEA:21648"/>
        <dbReference type="ChEBI" id="CHEBI:15377"/>
        <dbReference type="ChEBI" id="CHEBI:15378"/>
        <dbReference type="ChEBI" id="CHEBI:16526"/>
        <dbReference type="ChEBI" id="CHEBI:18005"/>
        <dbReference type="ChEBI" id="CHEBI:29934"/>
        <dbReference type="EC" id="4.2.1.51"/>
    </reaction>
</comment>
<dbReference type="SUPFAM" id="SSF55021">
    <property type="entry name" value="ACT-like"/>
    <property type="match status" value="1"/>
</dbReference>
<dbReference type="GO" id="GO:0004664">
    <property type="term" value="F:prephenate dehydratase activity"/>
    <property type="evidence" value="ECO:0007669"/>
    <property type="project" value="UniProtKB-EC"/>
</dbReference>
<dbReference type="CDD" id="cd13630">
    <property type="entry name" value="PBP2_PDT_1"/>
    <property type="match status" value="1"/>
</dbReference>
<name>T0BZK6_ALIAG</name>
<evidence type="ECO:0000256" key="5">
    <source>
        <dbReference type="ARBA" id="ARBA00023222"/>
    </source>
</evidence>
<dbReference type="GO" id="GO:0005737">
    <property type="term" value="C:cytoplasm"/>
    <property type="evidence" value="ECO:0007669"/>
    <property type="project" value="TreeGrafter"/>
</dbReference>